<accession>A0A368UDE9</accession>
<name>A0A368UDE9_9GAMM</name>
<dbReference type="PANTHER" id="PTHR30258">
    <property type="entry name" value="TYPE II SECRETION SYSTEM PROTEIN GSPE-RELATED"/>
    <property type="match status" value="1"/>
</dbReference>
<keyword evidence="7" id="KW-1185">Reference proteome</keyword>
<dbReference type="GO" id="GO:0016887">
    <property type="term" value="F:ATP hydrolysis activity"/>
    <property type="evidence" value="ECO:0007669"/>
    <property type="project" value="TreeGrafter"/>
</dbReference>
<evidence type="ECO:0000256" key="4">
    <source>
        <dbReference type="SAM" id="MobiDB-lite"/>
    </source>
</evidence>
<evidence type="ECO:0000256" key="3">
    <source>
        <dbReference type="ARBA" id="ARBA00022840"/>
    </source>
</evidence>
<dbReference type="Pfam" id="PF00437">
    <property type="entry name" value="T2SSE"/>
    <property type="match status" value="1"/>
</dbReference>
<evidence type="ECO:0000313" key="7">
    <source>
        <dbReference type="Proteomes" id="UP000253204"/>
    </source>
</evidence>
<dbReference type="Gene3D" id="3.30.450.90">
    <property type="match status" value="1"/>
</dbReference>
<dbReference type="OrthoDB" id="9776961at2"/>
<reference evidence="6 7" key="1">
    <citation type="submission" date="2018-07" db="EMBL/GenBank/DDBJ databases">
        <title>Halomonas rutogse sp. nov., isolated from Lake TangqianCo on Tibetan Plateau.</title>
        <authorList>
            <person name="Lu H."/>
            <person name="Xing P."/>
            <person name="Wu Q."/>
        </authorList>
    </citation>
    <scope>NUCLEOTIDE SEQUENCE [LARGE SCALE GENOMIC DNA]</scope>
    <source>
        <strain evidence="6 7">TQ8S</strain>
    </source>
</reference>
<dbReference type="EMBL" id="QPIJ01000001">
    <property type="protein sequence ID" value="RCV93783.1"/>
    <property type="molecule type" value="Genomic_DNA"/>
</dbReference>
<dbReference type="Proteomes" id="UP000253204">
    <property type="component" value="Unassembled WGS sequence"/>
</dbReference>
<keyword evidence="3" id="KW-0067">ATP-binding</keyword>
<evidence type="ECO:0000256" key="2">
    <source>
        <dbReference type="ARBA" id="ARBA00022741"/>
    </source>
</evidence>
<feature type="region of interest" description="Disordered" evidence="4">
    <location>
        <begin position="1"/>
        <end position="20"/>
    </location>
</feature>
<feature type="compositionally biased region" description="Polar residues" evidence="4">
    <location>
        <begin position="1"/>
        <end position="13"/>
    </location>
</feature>
<feature type="domain" description="AAA+ ATPase" evidence="5">
    <location>
        <begin position="293"/>
        <end position="418"/>
    </location>
</feature>
<dbReference type="InterPro" id="IPR027417">
    <property type="entry name" value="P-loop_NTPase"/>
</dbReference>
<dbReference type="InterPro" id="IPR003593">
    <property type="entry name" value="AAA+_ATPase"/>
</dbReference>
<comment type="caution">
    <text evidence="6">The sequence shown here is derived from an EMBL/GenBank/DDBJ whole genome shotgun (WGS) entry which is preliminary data.</text>
</comment>
<dbReference type="Gene3D" id="3.40.50.300">
    <property type="entry name" value="P-loop containing nucleotide triphosphate hydrolases"/>
    <property type="match status" value="1"/>
</dbReference>
<dbReference type="AlphaFoldDB" id="A0A368UDE9"/>
<keyword evidence="2" id="KW-0547">Nucleotide-binding</keyword>
<dbReference type="SMART" id="SM00382">
    <property type="entry name" value="AAA"/>
    <property type="match status" value="1"/>
</dbReference>
<dbReference type="GO" id="GO:0005886">
    <property type="term" value="C:plasma membrane"/>
    <property type="evidence" value="ECO:0007669"/>
    <property type="project" value="TreeGrafter"/>
</dbReference>
<dbReference type="GO" id="GO:0005524">
    <property type="term" value="F:ATP binding"/>
    <property type="evidence" value="ECO:0007669"/>
    <property type="project" value="UniProtKB-KW"/>
</dbReference>
<gene>
    <name evidence="6" type="ORF">DU506_01100</name>
</gene>
<dbReference type="InterPro" id="IPR037257">
    <property type="entry name" value="T2SS_E_N_sf"/>
</dbReference>
<dbReference type="SUPFAM" id="SSF160246">
    <property type="entry name" value="EspE N-terminal domain-like"/>
    <property type="match status" value="1"/>
</dbReference>
<comment type="similarity">
    <text evidence="1">Belongs to the GSP E family.</text>
</comment>
<dbReference type="RefSeq" id="WP_114485111.1">
    <property type="nucleotide sequence ID" value="NZ_CBCSHM010000052.1"/>
</dbReference>
<dbReference type="CDD" id="cd01129">
    <property type="entry name" value="PulE-GspE-like"/>
    <property type="match status" value="1"/>
</dbReference>
<dbReference type="InterPro" id="IPR001482">
    <property type="entry name" value="T2SS/T4SS_dom"/>
</dbReference>
<dbReference type="SUPFAM" id="SSF52540">
    <property type="entry name" value="P-loop containing nucleoside triphosphate hydrolases"/>
    <property type="match status" value="1"/>
</dbReference>
<evidence type="ECO:0000313" key="6">
    <source>
        <dbReference type="EMBL" id="RCV93783.1"/>
    </source>
</evidence>
<protein>
    <submittedName>
        <fullName evidence="6">Type II/IV secretion system protein</fullName>
    </submittedName>
</protein>
<sequence length="526" mass="58534">MATLTESALQDSSIPMPVTNPGTAKQKLGDILLARGEITEMMLKVSLAEQRITQERLGKILIQNGFITQKVMIETIRDQDIKELSYESTLITRCPPELLLETSTMVLVEDRDAVFVASLSDEEWVRHALKPYYPGRRLRFSSVSIQEIDLYLNKLETMLSQQSSFAEKLLREALIAEVSDIHIEPRPKTYSIFIRRLGMTEHFHEGTLEEYRKLATSIKIKANVDISDRLNPQDGSYQVEHDSRMIDLRVATMPTIDGEKIVVRLLDPDSSQPSLKALGIANIEQWRKGISNSSGICLVCGPTGSGKTTTLNATIRELDRFGHTINTLEDPVEYRIPFVTQTNINYAIGLDFTSGVKALLRCDPDIIVVGEMRELGTAKQAIRAAETGHLVIGTLHADNIAGAFAHLRDMGIEAKEIRTLVKSVLIQRLVRTLCTPCGGRGCMECLDSGYAKRAVVSEIAYFDDPVQVDRAIEGEKHWPTIIEDAVEKAAAGVTRPDEVIRVFGEPGRQALIKRGYSELELGNPYA</sequence>
<organism evidence="6 7">
    <name type="scientific">Vreelandella rituensis</name>
    <dbReference type="NCBI Taxonomy" id="2282306"/>
    <lineage>
        <taxon>Bacteria</taxon>
        <taxon>Pseudomonadati</taxon>
        <taxon>Pseudomonadota</taxon>
        <taxon>Gammaproteobacteria</taxon>
        <taxon>Oceanospirillales</taxon>
        <taxon>Halomonadaceae</taxon>
        <taxon>Vreelandella</taxon>
    </lineage>
</organism>
<evidence type="ECO:0000259" key="5">
    <source>
        <dbReference type="SMART" id="SM00382"/>
    </source>
</evidence>
<evidence type="ECO:0000256" key="1">
    <source>
        <dbReference type="ARBA" id="ARBA00006611"/>
    </source>
</evidence>
<dbReference type="PANTHER" id="PTHR30258:SF2">
    <property type="entry name" value="COMG OPERON PROTEIN 1"/>
    <property type="match status" value="1"/>
</dbReference>
<proteinExistence type="inferred from homology"/>